<reference evidence="1 2" key="1">
    <citation type="submission" date="2018-07" db="EMBL/GenBank/DDBJ databases">
        <title>Genome analysis of Runella aurantiaca.</title>
        <authorList>
            <person name="Yang X."/>
        </authorList>
    </citation>
    <scope>NUCLEOTIDE SEQUENCE [LARGE SCALE GENOMIC DNA]</scope>
    <source>
        <strain evidence="1 2">YX9</strain>
    </source>
</reference>
<comment type="caution">
    <text evidence="1">The sequence shown here is derived from an EMBL/GenBank/DDBJ whole genome shotgun (WGS) entry which is preliminary data.</text>
</comment>
<dbReference type="Proteomes" id="UP000253141">
    <property type="component" value="Unassembled WGS sequence"/>
</dbReference>
<keyword evidence="2" id="KW-1185">Reference proteome</keyword>
<dbReference type="OrthoDB" id="1275259at2"/>
<proteinExistence type="predicted"/>
<gene>
    <name evidence="1" type="ORF">DVG78_01950</name>
</gene>
<name>A0A369IDJ0_9BACT</name>
<organism evidence="1 2">
    <name type="scientific">Runella aurantiaca</name>
    <dbReference type="NCBI Taxonomy" id="2282308"/>
    <lineage>
        <taxon>Bacteria</taxon>
        <taxon>Pseudomonadati</taxon>
        <taxon>Bacteroidota</taxon>
        <taxon>Cytophagia</taxon>
        <taxon>Cytophagales</taxon>
        <taxon>Spirosomataceae</taxon>
        <taxon>Runella</taxon>
    </lineage>
</organism>
<dbReference type="EMBL" id="QPIW01000001">
    <property type="protein sequence ID" value="RDB07839.1"/>
    <property type="molecule type" value="Genomic_DNA"/>
</dbReference>
<dbReference type="RefSeq" id="WP_114459374.1">
    <property type="nucleotide sequence ID" value="NZ_QPIW01000001.1"/>
</dbReference>
<evidence type="ECO:0000313" key="1">
    <source>
        <dbReference type="EMBL" id="RDB07839.1"/>
    </source>
</evidence>
<sequence length="568" mass="66449">MTQKIDFKFLLGFSELFPKEKPHSPFQYYLQQLPKYFILDICAELLAIFPNDLVFSDDKNFIKYFFKISPSLCLKLFGQIKYPITPGLHPTYIIGNHFAVLRIAEYAATMHDTVPGFEISYETGRLEFLKSLAVINEEIRQKDDYLEDISEDLNERERYALALISNSIAYHDILNFDYAGQILCGIYRAKQLFSFFKDHQDSKIDTSGLLSRFLNRHGMDNPADFLNDLLYLLTFIPFHEGNKNLAFKISDNSNQERNRKFLEEFVLKDNLEYDPIFDDFPTLRSRPLYKTAPDTYKILCGAFLIQKVFKGLYFSIRDVLSSYKYETKKIREIQLNSFRQMFTEEFSEKYLLHNIIEEIYGQKYIRFSDKNLAINGAPDYYFRSGNTLFLFESKDFLLKATIKQSYKPNEVLSELRKSLYVSGDKPKAAKQLANSIKKIINSDWKFDKGLKNPSNIKIYPIIIIHDSSYDVPGLSYWVNNWFNTELEGINRVKIKPVLLIPIDALIKLIPLLKGTQPHQFSELLENYIEKQKDSNDILTFSSYLASSDKNKKKENEYYRKTIKSIAII</sequence>
<accession>A0A369IDJ0</accession>
<evidence type="ECO:0000313" key="2">
    <source>
        <dbReference type="Proteomes" id="UP000253141"/>
    </source>
</evidence>
<protein>
    <submittedName>
        <fullName evidence="1">Uncharacterized protein</fullName>
    </submittedName>
</protein>
<dbReference type="AlphaFoldDB" id="A0A369IDJ0"/>